<dbReference type="EMBL" id="LCJR01000013">
    <property type="protein sequence ID" value="KKT81907.1"/>
    <property type="molecule type" value="Genomic_DNA"/>
</dbReference>
<evidence type="ECO:0000313" key="3">
    <source>
        <dbReference type="Proteomes" id="UP000034032"/>
    </source>
</evidence>
<organism evidence="2 3">
    <name type="scientific">Candidatus Yanofskybacteria bacterium GW2011_GWA2_44_9</name>
    <dbReference type="NCBI Taxonomy" id="1619025"/>
    <lineage>
        <taxon>Bacteria</taxon>
        <taxon>Candidatus Yanofskyibacteriota</taxon>
    </lineage>
</organism>
<dbReference type="InterPro" id="IPR000182">
    <property type="entry name" value="GNAT_dom"/>
</dbReference>
<accession>A0A0G1MM61</accession>
<dbReference type="AlphaFoldDB" id="A0A0G1MM61"/>
<gene>
    <name evidence="2" type="ORF">UW79_C0013G0034</name>
</gene>
<reference evidence="2 3" key="1">
    <citation type="journal article" date="2015" name="Nature">
        <title>rRNA introns, odd ribosomes, and small enigmatic genomes across a large radiation of phyla.</title>
        <authorList>
            <person name="Brown C.T."/>
            <person name="Hug L.A."/>
            <person name="Thomas B.C."/>
            <person name="Sharon I."/>
            <person name="Castelle C.J."/>
            <person name="Singh A."/>
            <person name="Wilkins M.J."/>
            <person name="Williams K.H."/>
            <person name="Banfield J.F."/>
        </authorList>
    </citation>
    <scope>NUCLEOTIDE SEQUENCE [LARGE SCALE GENOMIC DNA]</scope>
</reference>
<evidence type="ECO:0000259" key="1">
    <source>
        <dbReference type="PROSITE" id="PS51186"/>
    </source>
</evidence>
<dbReference type="Pfam" id="PF13302">
    <property type="entry name" value="Acetyltransf_3"/>
    <property type="match status" value="1"/>
</dbReference>
<dbReference type="PANTHER" id="PTHR43415">
    <property type="entry name" value="SPERMIDINE N(1)-ACETYLTRANSFERASE"/>
    <property type="match status" value="1"/>
</dbReference>
<dbReference type="SUPFAM" id="SSF55729">
    <property type="entry name" value="Acyl-CoA N-acyltransferases (Nat)"/>
    <property type="match status" value="1"/>
</dbReference>
<protein>
    <recommendedName>
        <fullName evidence="1">N-acetyltransferase domain-containing protein</fullName>
    </recommendedName>
</protein>
<sequence length="171" mass="20388">MTTRSNKLIMRPLKLEDARHIMGWVNDPVVTKNLQHFSKRFTLKDEKAYVKRMIASRSDFVFSFFDKKTGEYVGQGGIHQIIRENKLGRLAVVVKKDFWGKGYAQYIIPSLVRFAFDKLKLHKVWIMVYSDNKKSLHINSKLGFKKERLLREEYFWRGKYHDMVRMAIIKK</sequence>
<dbReference type="Proteomes" id="UP000034032">
    <property type="component" value="Unassembled WGS sequence"/>
</dbReference>
<evidence type="ECO:0000313" key="2">
    <source>
        <dbReference type="EMBL" id="KKT81907.1"/>
    </source>
</evidence>
<dbReference type="GO" id="GO:0016747">
    <property type="term" value="F:acyltransferase activity, transferring groups other than amino-acyl groups"/>
    <property type="evidence" value="ECO:0007669"/>
    <property type="project" value="InterPro"/>
</dbReference>
<dbReference type="PANTHER" id="PTHR43415:SF3">
    <property type="entry name" value="GNAT-FAMILY ACETYLTRANSFERASE"/>
    <property type="match status" value="1"/>
</dbReference>
<proteinExistence type="predicted"/>
<dbReference type="InterPro" id="IPR016181">
    <property type="entry name" value="Acyl_CoA_acyltransferase"/>
</dbReference>
<name>A0A0G1MM61_9BACT</name>
<comment type="caution">
    <text evidence="2">The sequence shown here is derived from an EMBL/GenBank/DDBJ whole genome shotgun (WGS) entry which is preliminary data.</text>
</comment>
<dbReference type="PROSITE" id="PS51186">
    <property type="entry name" value="GNAT"/>
    <property type="match status" value="1"/>
</dbReference>
<dbReference type="Gene3D" id="3.40.630.30">
    <property type="match status" value="1"/>
</dbReference>
<feature type="domain" description="N-acetyltransferase" evidence="1">
    <location>
        <begin position="8"/>
        <end position="171"/>
    </location>
</feature>